<dbReference type="EMBL" id="JAAOAQ010000398">
    <property type="protein sequence ID" value="KAF5549683.1"/>
    <property type="molecule type" value="Genomic_DNA"/>
</dbReference>
<evidence type="ECO:0000259" key="2">
    <source>
        <dbReference type="SMART" id="SM00382"/>
    </source>
</evidence>
<feature type="compositionally biased region" description="Polar residues" evidence="1">
    <location>
        <begin position="21"/>
        <end position="30"/>
    </location>
</feature>
<reference evidence="3 4" key="1">
    <citation type="submission" date="2020-05" db="EMBL/GenBank/DDBJ databases">
        <title>Identification and distribution of gene clusters putatively required for synthesis of sphingolipid metabolism inhibitors in phylogenetically diverse species of the filamentous fungus Fusarium.</title>
        <authorList>
            <person name="Kim H.-S."/>
            <person name="Busman M."/>
            <person name="Brown D.W."/>
            <person name="Divon H."/>
            <person name="Uhlig S."/>
            <person name="Proctor R.H."/>
        </authorList>
    </citation>
    <scope>NUCLEOTIDE SEQUENCE [LARGE SCALE GENOMIC DNA]</scope>
    <source>
        <strain evidence="3 4">NRRL 13617</strain>
    </source>
</reference>
<name>A0A8H5N2Q6_9HYPO</name>
<proteinExistence type="predicted"/>
<dbReference type="Pfam" id="PF22942">
    <property type="entry name" value="DUF7025"/>
    <property type="match status" value="1"/>
</dbReference>
<evidence type="ECO:0000256" key="1">
    <source>
        <dbReference type="SAM" id="MobiDB-lite"/>
    </source>
</evidence>
<dbReference type="Gene3D" id="3.40.50.300">
    <property type="entry name" value="P-loop containing nucleotide triphosphate hydrolases"/>
    <property type="match status" value="1"/>
</dbReference>
<sequence>MEAPQPSSNTSPPPPPGFTVTRISIGSYGSFNPDDPIWKPRPTMLEKVGENISDMTWKWKYKLLHRKKSPLDEPLDLEKEYKEEEPEEINSKDPSFGADTVIQTLYEGRHSDPARNNWDWQNFPPKQVSKAIAKARDRVAIKVYKIKDIQKGAISNRYPLKYHQVDVQNPLLVSAIEPILKKENLHLDVHDTAVFKQPFRPLWFCQDEIRDLYHNTKQDDPLKGYLQLLLRVLDEIFRDLKIKRRNLLDKDLIDFRTAWTLFPRDSTAYSYGMNSEFIAKVDGTEYDTNEGVMQLVLTAKVMAFNGEEFIWRKKSLTINEFAGNKPIRDLRHYPFEMHPEKDAIEQRLVSRGRKVLDLQGLAYCSYSGIALHPGESGVEKHNVECRVLVDVVGFNKYHLAQGKRENKDPEIEVVDVSRRRRKQDLAEAKPEGKHPKTQQKRLNEEVQAKNKEELLQKPKELAFMTELIGGYALKNKLWVYFYVEDLEPLVWNDQAYSHLVFDEQQKDLVLSFVENHSLANGANTAMEDVIVGKGQGLIMLLSGPPGTGKTLMAEAIADRTHRPLFYLQAEDLGINAAALGANIKRVFEMATEWNAVILLDEADVFMAERNPNDIHRNELVSIFLRELEYYRGIIFLTTNLYHTIDTAFRSRVSLHLLFKSLTREARETVWRKFLRRLSNSNRVTDVTDESPATGSTTPRNDGTDDNAGGEITAVYGDKPLDDEDIAELSLWQLNGREIKTAVKMVRSWCDHKGYIMTLSRLENGIKVTSPHSNKDGDVDKDLYE</sequence>
<feature type="compositionally biased region" description="Basic and acidic residues" evidence="1">
    <location>
        <begin position="423"/>
        <end position="434"/>
    </location>
</feature>
<dbReference type="CDD" id="cd19481">
    <property type="entry name" value="RecA-like_protease"/>
    <property type="match status" value="1"/>
</dbReference>
<feature type="domain" description="AAA+ ATPase" evidence="2">
    <location>
        <begin position="535"/>
        <end position="662"/>
    </location>
</feature>
<dbReference type="InterPro" id="IPR054289">
    <property type="entry name" value="DUF7025"/>
</dbReference>
<organism evidence="3 4">
    <name type="scientific">Fusarium phyllophilum</name>
    <dbReference type="NCBI Taxonomy" id="47803"/>
    <lineage>
        <taxon>Eukaryota</taxon>
        <taxon>Fungi</taxon>
        <taxon>Dikarya</taxon>
        <taxon>Ascomycota</taxon>
        <taxon>Pezizomycotina</taxon>
        <taxon>Sordariomycetes</taxon>
        <taxon>Hypocreomycetidae</taxon>
        <taxon>Hypocreales</taxon>
        <taxon>Nectriaceae</taxon>
        <taxon>Fusarium</taxon>
        <taxon>Fusarium fujikuroi species complex</taxon>
    </lineage>
</organism>
<dbReference type="PANTHER" id="PTHR46411:SF3">
    <property type="entry name" value="AAA+ ATPASE DOMAIN-CONTAINING PROTEIN"/>
    <property type="match status" value="1"/>
</dbReference>
<dbReference type="InterPro" id="IPR003593">
    <property type="entry name" value="AAA+_ATPase"/>
</dbReference>
<feature type="region of interest" description="Disordered" evidence="1">
    <location>
        <begin position="684"/>
        <end position="716"/>
    </location>
</feature>
<keyword evidence="4" id="KW-1185">Reference proteome</keyword>
<feature type="compositionally biased region" description="Low complexity" evidence="1">
    <location>
        <begin position="1"/>
        <end position="10"/>
    </location>
</feature>
<dbReference type="AlphaFoldDB" id="A0A8H5N2Q6"/>
<dbReference type="SUPFAM" id="SSF52540">
    <property type="entry name" value="P-loop containing nucleoside triphosphate hydrolases"/>
    <property type="match status" value="1"/>
</dbReference>
<dbReference type="GO" id="GO:0016887">
    <property type="term" value="F:ATP hydrolysis activity"/>
    <property type="evidence" value="ECO:0007669"/>
    <property type="project" value="InterPro"/>
</dbReference>
<dbReference type="OrthoDB" id="10042665at2759"/>
<feature type="region of interest" description="Disordered" evidence="1">
    <location>
        <begin position="1"/>
        <end position="39"/>
    </location>
</feature>
<dbReference type="PANTHER" id="PTHR46411">
    <property type="entry name" value="FAMILY ATPASE, PUTATIVE-RELATED"/>
    <property type="match status" value="1"/>
</dbReference>
<protein>
    <submittedName>
        <fullName evidence="3">TOB3 (Member of AAA-ATPase family)</fullName>
    </submittedName>
</protein>
<comment type="caution">
    <text evidence="3">The sequence shown here is derived from an EMBL/GenBank/DDBJ whole genome shotgun (WGS) entry which is preliminary data.</text>
</comment>
<dbReference type="Proteomes" id="UP000582016">
    <property type="component" value="Unassembled WGS sequence"/>
</dbReference>
<accession>A0A8H5N2Q6</accession>
<evidence type="ECO:0000313" key="4">
    <source>
        <dbReference type="Proteomes" id="UP000582016"/>
    </source>
</evidence>
<gene>
    <name evidence="3" type="ORF">FPHYL_9583</name>
</gene>
<evidence type="ECO:0000313" key="3">
    <source>
        <dbReference type="EMBL" id="KAF5549683.1"/>
    </source>
</evidence>
<dbReference type="InterPro" id="IPR003959">
    <property type="entry name" value="ATPase_AAA_core"/>
</dbReference>
<dbReference type="SMART" id="SM00382">
    <property type="entry name" value="AAA"/>
    <property type="match status" value="1"/>
</dbReference>
<feature type="region of interest" description="Disordered" evidence="1">
    <location>
        <begin position="423"/>
        <end position="442"/>
    </location>
</feature>
<feature type="compositionally biased region" description="Polar residues" evidence="1">
    <location>
        <begin position="684"/>
        <end position="700"/>
    </location>
</feature>
<dbReference type="InterPro" id="IPR027417">
    <property type="entry name" value="P-loop_NTPase"/>
</dbReference>
<dbReference type="Pfam" id="PF00004">
    <property type="entry name" value="AAA"/>
    <property type="match status" value="1"/>
</dbReference>
<dbReference type="GO" id="GO:0005524">
    <property type="term" value="F:ATP binding"/>
    <property type="evidence" value="ECO:0007669"/>
    <property type="project" value="InterPro"/>
</dbReference>